<dbReference type="Gene3D" id="3.20.20.120">
    <property type="entry name" value="Enolase-like C-terminal domain"/>
    <property type="match status" value="1"/>
</dbReference>
<dbReference type="SUPFAM" id="SSF54826">
    <property type="entry name" value="Enolase N-terminal domain-like"/>
    <property type="match status" value="1"/>
</dbReference>
<dbReference type="SMART" id="SM01192">
    <property type="entry name" value="Enolase_C"/>
    <property type="match status" value="1"/>
</dbReference>
<dbReference type="RefSeq" id="WP_075724134.1">
    <property type="nucleotide sequence ID" value="NZ_LTDM01000002.1"/>
</dbReference>
<feature type="active site" description="Proton acceptor" evidence="12 13">
    <location>
        <position position="339"/>
    </location>
</feature>
<evidence type="ECO:0000259" key="17">
    <source>
        <dbReference type="SMART" id="SM01193"/>
    </source>
</evidence>
<dbReference type="UniPathway" id="UPA00109">
    <property type="reaction ID" value="UER00187"/>
</dbReference>
<feature type="binding site" evidence="14">
    <location>
        <position position="155"/>
    </location>
    <ligand>
        <name>substrate</name>
    </ligand>
</feature>
<dbReference type="InterPro" id="IPR000941">
    <property type="entry name" value="Enolase"/>
</dbReference>
<keyword evidence="5 12" id="KW-0963">Cytoplasm</keyword>
<evidence type="ECO:0000256" key="1">
    <source>
        <dbReference type="ARBA" id="ARBA00005031"/>
    </source>
</evidence>
<dbReference type="PROSITE" id="PS00164">
    <property type="entry name" value="ENOLASE"/>
    <property type="match status" value="1"/>
</dbReference>
<dbReference type="SUPFAM" id="SSF51604">
    <property type="entry name" value="Enolase C-terminal domain-like"/>
    <property type="match status" value="1"/>
</dbReference>
<keyword evidence="19" id="KW-1185">Reference proteome</keyword>
<dbReference type="PANTHER" id="PTHR11902">
    <property type="entry name" value="ENOLASE"/>
    <property type="match status" value="1"/>
</dbReference>
<evidence type="ECO:0000256" key="5">
    <source>
        <dbReference type="ARBA" id="ARBA00022490"/>
    </source>
</evidence>
<dbReference type="GO" id="GO:0000287">
    <property type="term" value="F:magnesium ion binding"/>
    <property type="evidence" value="ECO:0007669"/>
    <property type="project" value="UniProtKB-UniRule"/>
</dbReference>
<comment type="cofactor">
    <cofactor evidence="12">
        <name>Mg(2+)</name>
        <dbReference type="ChEBI" id="CHEBI:18420"/>
    </cofactor>
    <text evidence="12">Binds a second Mg(2+) ion via substrate during catalysis.</text>
</comment>
<feature type="binding site" evidence="14">
    <location>
        <position position="390"/>
    </location>
    <ligand>
        <name>substrate</name>
    </ligand>
</feature>
<comment type="caution">
    <text evidence="18">The sequence shown here is derived from an EMBL/GenBank/DDBJ whole genome shotgun (WGS) entry which is preliminary data.</text>
</comment>
<feature type="binding site" evidence="12 15">
    <location>
        <position position="242"/>
    </location>
    <ligand>
        <name>Mg(2+)</name>
        <dbReference type="ChEBI" id="CHEBI:18420"/>
    </ligand>
</feature>
<evidence type="ECO:0000256" key="7">
    <source>
        <dbReference type="ARBA" id="ARBA00022723"/>
    </source>
</evidence>
<evidence type="ECO:0000259" key="16">
    <source>
        <dbReference type="SMART" id="SM01192"/>
    </source>
</evidence>
<dbReference type="OrthoDB" id="9804716at2"/>
<proteinExistence type="inferred from homology"/>
<dbReference type="InterPro" id="IPR020811">
    <property type="entry name" value="Enolase_N"/>
</dbReference>
<feature type="binding site" evidence="12">
    <location>
        <position position="390"/>
    </location>
    <ligand>
        <name>(2R)-2-phosphoglycerate</name>
        <dbReference type="ChEBI" id="CHEBI:58289"/>
    </ligand>
</feature>
<keyword evidence="7 12" id="KW-0479">Metal-binding</keyword>
<dbReference type="InterPro" id="IPR020810">
    <property type="entry name" value="Enolase_C"/>
</dbReference>
<dbReference type="FunFam" id="3.20.20.120:FF:000001">
    <property type="entry name" value="Enolase"/>
    <property type="match status" value="1"/>
</dbReference>
<dbReference type="InterPro" id="IPR020809">
    <property type="entry name" value="Enolase_CS"/>
</dbReference>
<evidence type="ECO:0000256" key="10">
    <source>
        <dbReference type="ARBA" id="ARBA00023239"/>
    </source>
</evidence>
<dbReference type="PANTHER" id="PTHR11902:SF1">
    <property type="entry name" value="ENOLASE"/>
    <property type="match status" value="1"/>
</dbReference>
<evidence type="ECO:0000256" key="9">
    <source>
        <dbReference type="ARBA" id="ARBA00023152"/>
    </source>
</evidence>
<dbReference type="HAMAP" id="MF_00318">
    <property type="entry name" value="Enolase"/>
    <property type="match status" value="1"/>
</dbReference>
<keyword evidence="6 12" id="KW-0964">Secreted</keyword>
<feature type="binding site" evidence="14">
    <location>
        <position position="164"/>
    </location>
    <ligand>
        <name>substrate</name>
    </ligand>
</feature>
<dbReference type="PIRSF" id="PIRSF001400">
    <property type="entry name" value="Enolase"/>
    <property type="match status" value="1"/>
</dbReference>
<comment type="catalytic activity">
    <reaction evidence="11">
        <text>(2R)-2-phosphoglycerate = phosphoenolpyruvate + H2O</text>
        <dbReference type="Rhea" id="RHEA:10164"/>
        <dbReference type="ChEBI" id="CHEBI:15377"/>
        <dbReference type="ChEBI" id="CHEBI:58289"/>
        <dbReference type="ChEBI" id="CHEBI:58702"/>
        <dbReference type="EC" id="4.2.1.11"/>
    </reaction>
    <physiologicalReaction direction="left-to-right" evidence="11">
        <dbReference type="Rhea" id="RHEA:10165"/>
    </physiologicalReaction>
</comment>
<evidence type="ECO:0000256" key="8">
    <source>
        <dbReference type="ARBA" id="ARBA00022842"/>
    </source>
</evidence>
<dbReference type="AlphaFoldDB" id="A0A1U7M959"/>
<sequence length="431" mass="47004">MSTIIDVYAREILDSRGNPTVEVEVVTEAGAFGRALVPSGASTGAFEAVELRDGDKERFLGKGVATAVANVNDIIAEEIIGMEVFNQVEIDKFLIELDGTDNKGKFGANAILGISMAVARAASDEIGMPLYQYIGGMNAKVLPVPMMNILNGGEHADNNVDIQEFMVMPVGAKTFKEALRMGAEIFHNLRSVLKEKGLNTSVGDEGGFAPNLSSNEEALSTIVLAIEKAGYKPGEDIMLALDVAATEMYDKETKIYNLAGEGKKFTSDEMIDFYENLVNKYPIISIEDGLDEDDWDGWKKLTDRLGKKIQIVGDDLFVTNTERLKKGIDLQIANSILVKLNQIGTITETLDAIELAKVNGYTAVISHRSGETEDTTIADLAVALNAGQIKTGAPSRTDRVAKYNQLLRIEDELWDAAEYRGINTFYNLKNK</sequence>
<dbReference type="CDD" id="cd03313">
    <property type="entry name" value="enolase"/>
    <property type="match status" value="1"/>
</dbReference>
<keyword evidence="8 12" id="KW-0460">Magnesium</keyword>
<dbReference type="SMART" id="SM01193">
    <property type="entry name" value="Enolase_N"/>
    <property type="match status" value="1"/>
</dbReference>
<feature type="binding site" evidence="12">
    <location>
        <position position="163"/>
    </location>
    <ligand>
        <name>(2R)-2-phosphoglycerate</name>
        <dbReference type="ChEBI" id="CHEBI:58289"/>
    </ligand>
</feature>
<dbReference type="SFLD" id="SFLDF00002">
    <property type="entry name" value="enolase"/>
    <property type="match status" value="1"/>
</dbReference>
<dbReference type="PRINTS" id="PR00148">
    <property type="entry name" value="ENOLASE"/>
</dbReference>
<comment type="cofactor">
    <cofactor evidence="15">
        <name>Mg(2+)</name>
        <dbReference type="ChEBI" id="CHEBI:18420"/>
    </cofactor>
    <text evidence="15">Mg(2+) is required for catalysis and for stabilizing the dimer.</text>
</comment>
<comment type="subcellular location">
    <subcellularLocation>
        <location evidence="12">Cytoplasm</location>
    </subcellularLocation>
    <subcellularLocation>
        <location evidence="12">Secreted</location>
    </subcellularLocation>
    <subcellularLocation>
        <location evidence="12">Cell surface</location>
    </subcellularLocation>
    <text evidence="12">Fractions of enolase are present in both the cytoplasm and on the cell surface.</text>
</comment>
<feature type="domain" description="Enolase N-terminal" evidence="17">
    <location>
        <begin position="4"/>
        <end position="134"/>
    </location>
</feature>
<dbReference type="GO" id="GO:0006096">
    <property type="term" value="P:glycolytic process"/>
    <property type="evidence" value="ECO:0007669"/>
    <property type="project" value="UniProtKB-UniRule"/>
</dbReference>
<organism evidence="18 19">
    <name type="scientific">Tissierella creatinophila DSM 6911</name>
    <dbReference type="NCBI Taxonomy" id="1123403"/>
    <lineage>
        <taxon>Bacteria</taxon>
        <taxon>Bacillati</taxon>
        <taxon>Bacillota</taxon>
        <taxon>Tissierellia</taxon>
        <taxon>Tissierellales</taxon>
        <taxon>Tissierellaceae</taxon>
        <taxon>Tissierella</taxon>
    </lineage>
</organism>
<feature type="domain" description="Enolase C-terminal TIM barrel" evidence="16">
    <location>
        <begin position="139"/>
        <end position="427"/>
    </location>
</feature>
<dbReference type="FunFam" id="3.30.390.10:FF:000001">
    <property type="entry name" value="Enolase"/>
    <property type="match status" value="1"/>
</dbReference>
<evidence type="ECO:0000256" key="2">
    <source>
        <dbReference type="ARBA" id="ARBA00009604"/>
    </source>
</evidence>
<dbReference type="SFLD" id="SFLDG00178">
    <property type="entry name" value="enolase"/>
    <property type="match status" value="1"/>
</dbReference>
<feature type="binding site" evidence="12">
    <location>
        <position position="368"/>
    </location>
    <ligand>
        <name>(2R)-2-phosphoglycerate</name>
        <dbReference type="ChEBI" id="CHEBI:58289"/>
    </ligand>
</feature>
<evidence type="ECO:0000313" key="19">
    <source>
        <dbReference type="Proteomes" id="UP000186112"/>
    </source>
</evidence>
<evidence type="ECO:0000256" key="13">
    <source>
        <dbReference type="PIRSR" id="PIRSR001400-1"/>
    </source>
</evidence>
<dbReference type="Pfam" id="PF03952">
    <property type="entry name" value="Enolase_N"/>
    <property type="match status" value="1"/>
</dbReference>
<feature type="binding site" evidence="12 15">
    <location>
        <position position="287"/>
    </location>
    <ligand>
        <name>Mg(2+)</name>
        <dbReference type="ChEBI" id="CHEBI:18420"/>
    </ligand>
</feature>
<dbReference type="Gene3D" id="3.30.390.10">
    <property type="entry name" value="Enolase-like, N-terminal domain"/>
    <property type="match status" value="1"/>
</dbReference>
<feature type="binding site" evidence="14">
    <location>
        <position position="314"/>
    </location>
    <ligand>
        <name>substrate</name>
    </ligand>
</feature>
<gene>
    <name evidence="12 18" type="primary">eno</name>
    <name evidence="18" type="ORF">TICRE_01610</name>
</gene>
<feature type="binding site" evidence="12">
    <location>
        <position position="339"/>
    </location>
    <ligand>
        <name>(2R)-2-phosphoglycerate</name>
        <dbReference type="ChEBI" id="CHEBI:58289"/>
    </ligand>
</feature>
<dbReference type="SFLD" id="SFLDS00001">
    <property type="entry name" value="Enolase"/>
    <property type="match status" value="1"/>
</dbReference>
<protein>
    <recommendedName>
        <fullName evidence="4 12">Enolase</fullName>
        <ecNumber evidence="3 12">4.2.1.11</ecNumber>
    </recommendedName>
    <alternativeName>
        <fullName evidence="12">2-phospho-D-glycerate hydro-lyase</fullName>
    </alternativeName>
    <alternativeName>
        <fullName evidence="12">2-phosphoglycerate dehydratase</fullName>
    </alternativeName>
</protein>
<name>A0A1U7M959_TISCR</name>
<dbReference type="InterPro" id="IPR036849">
    <property type="entry name" value="Enolase-like_C_sf"/>
</dbReference>
<evidence type="ECO:0000256" key="11">
    <source>
        <dbReference type="ARBA" id="ARBA00048951"/>
    </source>
</evidence>
<comment type="pathway">
    <text evidence="1 12">Carbohydrate degradation; glycolysis; pyruvate from D-glyceraldehyde 3-phosphate: step 4/5.</text>
</comment>
<dbReference type="Pfam" id="PF00113">
    <property type="entry name" value="Enolase_C"/>
    <property type="match status" value="1"/>
</dbReference>
<accession>A0A1U7M959</accession>
<evidence type="ECO:0000256" key="12">
    <source>
        <dbReference type="HAMAP-Rule" id="MF_00318"/>
    </source>
</evidence>
<comment type="similarity">
    <text evidence="2 12">Belongs to the enolase family.</text>
</comment>
<feature type="binding site" evidence="14">
    <location>
        <position position="287"/>
    </location>
    <ligand>
        <name>substrate</name>
    </ligand>
</feature>
<evidence type="ECO:0000256" key="4">
    <source>
        <dbReference type="ARBA" id="ARBA00017068"/>
    </source>
</evidence>
<dbReference type="EC" id="4.2.1.11" evidence="3 12"/>
<evidence type="ECO:0000256" key="6">
    <source>
        <dbReference type="ARBA" id="ARBA00022525"/>
    </source>
</evidence>
<feature type="binding site" evidence="12">
    <location>
        <position position="369"/>
    </location>
    <ligand>
        <name>(2R)-2-phosphoglycerate</name>
        <dbReference type="ChEBI" id="CHEBI:58289"/>
    </ligand>
</feature>
<evidence type="ECO:0000313" key="18">
    <source>
        <dbReference type="EMBL" id="OLS03837.1"/>
    </source>
</evidence>
<dbReference type="NCBIfam" id="TIGR01060">
    <property type="entry name" value="eno"/>
    <property type="match status" value="1"/>
</dbReference>
<feature type="active site" description="Proton donor" evidence="12 13">
    <location>
        <position position="205"/>
    </location>
</feature>
<dbReference type="GO" id="GO:0000015">
    <property type="term" value="C:phosphopyruvate hydratase complex"/>
    <property type="evidence" value="ECO:0007669"/>
    <property type="project" value="InterPro"/>
</dbReference>
<dbReference type="GO" id="GO:0005576">
    <property type="term" value="C:extracellular region"/>
    <property type="evidence" value="ECO:0007669"/>
    <property type="project" value="UniProtKB-SubCell"/>
</dbReference>
<comment type="function">
    <text evidence="12">Catalyzes the reversible conversion of 2-phosphoglycerate (2-PG) into phosphoenolpyruvate (PEP). It is essential for the degradation of carbohydrates via glycolysis.</text>
</comment>
<feature type="binding site" evidence="12 15">
    <location>
        <position position="314"/>
    </location>
    <ligand>
        <name>Mg(2+)</name>
        <dbReference type="ChEBI" id="CHEBI:18420"/>
    </ligand>
</feature>
<dbReference type="InterPro" id="IPR029017">
    <property type="entry name" value="Enolase-like_N"/>
</dbReference>
<dbReference type="Proteomes" id="UP000186112">
    <property type="component" value="Unassembled WGS sequence"/>
</dbReference>
<dbReference type="GO" id="GO:0009986">
    <property type="term" value="C:cell surface"/>
    <property type="evidence" value="ECO:0007669"/>
    <property type="project" value="UniProtKB-SubCell"/>
</dbReference>
<keyword evidence="9 12" id="KW-0324">Glycolysis</keyword>
<feature type="binding site" evidence="14">
    <location>
        <begin position="366"/>
        <end position="369"/>
    </location>
    <ligand>
        <name>substrate</name>
    </ligand>
</feature>
<evidence type="ECO:0000256" key="15">
    <source>
        <dbReference type="PIRSR" id="PIRSR001400-3"/>
    </source>
</evidence>
<reference evidence="18 19" key="1">
    <citation type="submission" date="2016-02" db="EMBL/GenBank/DDBJ databases">
        <title>Genome sequence of Tissierella creatinophila DSM 6911.</title>
        <authorList>
            <person name="Poehlein A."/>
            <person name="Daniel R."/>
        </authorList>
    </citation>
    <scope>NUCLEOTIDE SEQUENCE [LARGE SCALE GENOMIC DNA]</scope>
    <source>
        <strain evidence="18 19">DSM 6911</strain>
    </source>
</reference>
<evidence type="ECO:0000256" key="14">
    <source>
        <dbReference type="PIRSR" id="PIRSR001400-2"/>
    </source>
</evidence>
<dbReference type="EMBL" id="LTDM01000002">
    <property type="protein sequence ID" value="OLS03837.1"/>
    <property type="molecule type" value="Genomic_DNA"/>
</dbReference>
<keyword evidence="10 12" id="KW-0456">Lyase</keyword>
<dbReference type="GO" id="GO:0004634">
    <property type="term" value="F:phosphopyruvate hydratase activity"/>
    <property type="evidence" value="ECO:0007669"/>
    <property type="project" value="UniProtKB-UniRule"/>
</dbReference>
<evidence type="ECO:0000256" key="3">
    <source>
        <dbReference type="ARBA" id="ARBA00012058"/>
    </source>
</evidence>